<reference evidence="2" key="1">
    <citation type="submission" date="2020-11" db="EMBL/GenBank/DDBJ databases">
        <authorList>
            <consortium name="DOE Joint Genome Institute"/>
            <person name="Ahrendt S."/>
            <person name="Riley R."/>
            <person name="Andreopoulos W."/>
            <person name="Labutti K."/>
            <person name="Pangilinan J."/>
            <person name="Ruiz-Duenas F.J."/>
            <person name="Barrasa J.M."/>
            <person name="Sanchez-Garcia M."/>
            <person name="Camarero S."/>
            <person name="Miyauchi S."/>
            <person name="Serrano A."/>
            <person name="Linde D."/>
            <person name="Babiker R."/>
            <person name="Drula E."/>
            <person name="Ayuso-Fernandez I."/>
            <person name="Pacheco R."/>
            <person name="Padilla G."/>
            <person name="Ferreira P."/>
            <person name="Barriuso J."/>
            <person name="Kellner H."/>
            <person name="Castanera R."/>
            <person name="Alfaro M."/>
            <person name="Ramirez L."/>
            <person name="Pisabarro A.G."/>
            <person name="Kuo A."/>
            <person name="Tritt A."/>
            <person name="Lipzen A."/>
            <person name="He G."/>
            <person name="Yan M."/>
            <person name="Ng V."/>
            <person name="Cullen D."/>
            <person name="Martin F."/>
            <person name="Rosso M.-N."/>
            <person name="Henrissat B."/>
            <person name="Hibbett D."/>
            <person name="Martinez A.T."/>
            <person name="Grigoriev I.V."/>
        </authorList>
    </citation>
    <scope>NUCLEOTIDE SEQUENCE</scope>
    <source>
        <strain evidence="2">MF-IS2</strain>
    </source>
</reference>
<evidence type="ECO:0000313" key="2">
    <source>
        <dbReference type="EMBL" id="KAF9444610.1"/>
    </source>
</evidence>
<evidence type="ECO:0000256" key="1">
    <source>
        <dbReference type="SAM" id="MobiDB-lite"/>
    </source>
</evidence>
<comment type="caution">
    <text evidence="2">The sequence shown here is derived from an EMBL/GenBank/DDBJ whole genome shotgun (WGS) entry which is preliminary data.</text>
</comment>
<accession>A0A9P6C0H5</accession>
<gene>
    <name evidence="2" type="ORF">P691DRAFT_807115</name>
</gene>
<feature type="region of interest" description="Disordered" evidence="1">
    <location>
        <begin position="1"/>
        <end position="36"/>
    </location>
</feature>
<organism evidence="2 3">
    <name type="scientific">Macrolepiota fuliginosa MF-IS2</name>
    <dbReference type="NCBI Taxonomy" id="1400762"/>
    <lineage>
        <taxon>Eukaryota</taxon>
        <taxon>Fungi</taxon>
        <taxon>Dikarya</taxon>
        <taxon>Basidiomycota</taxon>
        <taxon>Agaricomycotina</taxon>
        <taxon>Agaricomycetes</taxon>
        <taxon>Agaricomycetidae</taxon>
        <taxon>Agaricales</taxon>
        <taxon>Agaricineae</taxon>
        <taxon>Agaricaceae</taxon>
        <taxon>Macrolepiota</taxon>
    </lineage>
</organism>
<proteinExistence type="predicted"/>
<evidence type="ECO:0000313" key="3">
    <source>
        <dbReference type="Proteomes" id="UP000807342"/>
    </source>
</evidence>
<dbReference type="EMBL" id="MU151361">
    <property type="protein sequence ID" value="KAF9444610.1"/>
    <property type="molecule type" value="Genomic_DNA"/>
</dbReference>
<sequence>MQRRPALRASPPTPMSTNQKRAEAVPALDSLSHRRRHSSAVPTIPKFYNAFFPLLTSEASDWNSYSSVSKKLAALDRAVTVVRHRRNAVVSSRRSDPTRRVPDHVLGLIFQYTCPPVPLDLQVCLKSLTHYHRYTAITLGSVSSRWRITARSLPELWTVASVDVTETNVRSTTKLLRLYLQLSNDLPVHLEIRWKYHDPKSVANWTKLWDRIASVVFTKDCTERIMSLRLESPPSPWIAQKLSAQTVPLFPSLQNLIISNPESGMYIHPQCHSPQLEATKLDLSMLARHIATSYPTHSNFVINPDCYTPSLERLTLENAIPPLKFSWYTITTLRLRHLHPAECADLLFRCKNLVEFDCSQPDVWSKILAPVKLNNITILPCLQYFRWSYGSGQFDQFLAFLRLPALRRFHWEPASIWVGHDIVGPFLERLPLEMETFELTGAKTCDLRFLKTILYGRHGLKEVTLRQCWLLKRHIVKV</sequence>
<dbReference type="AlphaFoldDB" id="A0A9P6C0H5"/>
<protein>
    <recommendedName>
        <fullName evidence="4">F-box domain-containing protein</fullName>
    </recommendedName>
</protein>
<evidence type="ECO:0008006" key="4">
    <source>
        <dbReference type="Google" id="ProtNLM"/>
    </source>
</evidence>
<dbReference type="Proteomes" id="UP000807342">
    <property type="component" value="Unassembled WGS sequence"/>
</dbReference>
<name>A0A9P6C0H5_9AGAR</name>
<keyword evidence="3" id="KW-1185">Reference proteome</keyword>